<dbReference type="Proteomes" id="UP000323000">
    <property type="component" value="Chromosome 4"/>
</dbReference>
<sequence>MSKDIIKAEGKNMAAFTGILFPPRDTPVVKLPPLSKTTSEVVAKRFVLDTNTISKLKAEVTSSCGGGHTHKISTTEIVIALIWRAQINAARARSGFLRTSLLSVAVNLRGKTFKKVPENCCGNIYTVGTARFQADETKMGSLNVFVDQVRDAIRNTVAEFGKQKEDEDGMEIMASPGIQTWMQRDAPSPLLSSEPYLDDLKPMQACLVGDDITVASRMNFKPTKSRRSSLVVELLDRPLDDQIRILLQLYLTNLEMKAGSSKIWELKISEEPDTALRATRRGKRKPMARIRIKEKEFKMALNEYCSAVFIHLQEPKPTFQRFFISFEAQRLGFIEGCMPFIGIDGCHLKGPYGGVLLSAVALDANCGLYPVAFCICEGETLLSWTWFLKTLREFLKYPEDRPICFMSDRKKGVMGALKSKWPTASIRYCARHIYANFRKTYATKKLKDLFWEASRAYDLHVFKRVMADIGAVSADAKAWLEEIEPKLWSRHAFDPNIKCDHVTDNMTEAFNSLLGDYRVRTYLSLLKYIRRLVMTRFQQRKEDCQRWKTEFPPTVNKKIVQASLDSKILTMIHAGEGEYEMLGLTRAYTAKLQDASCECGQWQISGVPCSHALAGIRHFYGLGVAKERLIDFVHPSLSKSAFVATYRSMIHPIPNICAWADVEVAHVDPPPLIKKPGRPKLLRKRESSEKPKAAKRGSAICGKCKQPGHNKRSCKAVDTSRSNKKKAKGGASSSQPGHNKRSYKAVDTSGSNKAAKGGASSSQTTHGTISSSQPDHNKMNSKAVDTSRSNKKVAKGGVSSSQPAHGTVSSAQPAHGTASSSQPAHGGASFSQPLTQVQTKPNSQLTVHLD</sequence>
<dbReference type="InterPro" id="IPR018289">
    <property type="entry name" value="MULE_transposase_dom"/>
</dbReference>
<keyword evidence="1" id="KW-0479">Metal-binding</keyword>
<dbReference type="Pfam" id="PF02458">
    <property type="entry name" value="Transferase"/>
    <property type="match status" value="1"/>
</dbReference>
<comment type="caution">
    <text evidence="7">The sequence shown here is derived from an EMBL/GenBank/DDBJ whole genome shotgun (WGS) entry which is preliminary data.</text>
</comment>
<dbReference type="PROSITE" id="PS50966">
    <property type="entry name" value="ZF_SWIM"/>
    <property type="match status" value="1"/>
</dbReference>
<dbReference type="Pfam" id="PF10551">
    <property type="entry name" value="MULE"/>
    <property type="match status" value="1"/>
</dbReference>
<name>A0A5C7I5Z2_9ROSI</name>
<feature type="region of interest" description="Disordered" evidence="5">
    <location>
        <begin position="668"/>
        <end position="850"/>
    </location>
</feature>
<dbReference type="PANTHER" id="PTHR31973:SF187">
    <property type="entry name" value="MUTATOR TRANSPOSASE MUDRA PROTEIN"/>
    <property type="match status" value="1"/>
</dbReference>
<dbReference type="EMBL" id="VAHF01000004">
    <property type="protein sequence ID" value="TXG64667.1"/>
    <property type="molecule type" value="Genomic_DNA"/>
</dbReference>
<dbReference type="InterPro" id="IPR007527">
    <property type="entry name" value="Znf_SWIM"/>
</dbReference>
<evidence type="ECO:0000313" key="8">
    <source>
        <dbReference type="Proteomes" id="UP000323000"/>
    </source>
</evidence>
<dbReference type="AlphaFoldDB" id="A0A5C7I5Z2"/>
<keyword evidence="8" id="KW-1185">Reference proteome</keyword>
<dbReference type="Pfam" id="PF04434">
    <property type="entry name" value="SWIM"/>
    <property type="match status" value="1"/>
</dbReference>
<organism evidence="7 8">
    <name type="scientific">Acer yangbiense</name>
    <dbReference type="NCBI Taxonomy" id="1000413"/>
    <lineage>
        <taxon>Eukaryota</taxon>
        <taxon>Viridiplantae</taxon>
        <taxon>Streptophyta</taxon>
        <taxon>Embryophyta</taxon>
        <taxon>Tracheophyta</taxon>
        <taxon>Spermatophyta</taxon>
        <taxon>Magnoliopsida</taxon>
        <taxon>eudicotyledons</taxon>
        <taxon>Gunneridae</taxon>
        <taxon>Pentapetalae</taxon>
        <taxon>rosids</taxon>
        <taxon>malvids</taxon>
        <taxon>Sapindales</taxon>
        <taxon>Sapindaceae</taxon>
        <taxon>Hippocastanoideae</taxon>
        <taxon>Acereae</taxon>
        <taxon>Acer</taxon>
    </lineage>
</organism>
<gene>
    <name evidence="7" type="ORF">EZV62_011661</name>
</gene>
<keyword evidence="3" id="KW-0862">Zinc</keyword>
<evidence type="ECO:0000256" key="2">
    <source>
        <dbReference type="ARBA" id="ARBA00022771"/>
    </source>
</evidence>
<feature type="compositionally biased region" description="Low complexity" evidence="5">
    <location>
        <begin position="749"/>
        <end position="762"/>
    </location>
</feature>
<dbReference type="InterPro" id="IPR023213">
    <property type="entry name" value="CAT-like_dom_sf"/>
</dbReference>
<evidence type="ECO:0000313" key="7">
    <source>
        <dbReference type="EMBL" id="TXG64667.1"/>
    </source>
</evidence>
<accession>A0A5C7I5Z2</accession>
<proteinExistence type="predicted"/>
<evidence type="ECO:0000256" key="3">
    <source>
        <dbReference type="ARBA" id="ARBA00022833"/>
    </source>
</evidence>
<evidence type="ECO:0000256" key="5">
    <source>
        <dbReference type="SAM" id="MobiDB-lite"/>
    </source>
</evidence>
<feature type="compositionally biased region" description="Polar residues" evidence="5">
    <location>
        <begin position="763"/>
        <end position="774"/>
    </location>
</feature>
<dbReference type="GO" id="GO:0008270">
    <property type="term" value="F:zinc ion binding"/>
    <property type="evidence" value="ECO:0007669"/>
    <property type="project" value="UniProtKB-KW"/>
</dbReference>
<evidence type="ECO:0000259" key="6">
    <source>
        <dbReference type="PROSITE" id="PS50966"/>
    </source>
</evidence>
<reference evidence="8" key="1">
    <citation type="journal article" date="2019" name="Gigascience">
        <title>De novo genome assembly of the endangered Acer yangbiense, a plant species with extremely small populations endemic to Yunnan Province, China.</title>
        <authorList>
            <person name="Yang J."/>
            <person name="Wariss H.M."/>
            <person name="Tao L."/>
            <person name="Zhang R."/>
            <person name="Yun Q."/>
            <person name="Hollingsworth P."/>
            <person name="Dao Z."/>
            <person name="Luo G."/>
            <person name="Guo H."/>
            <person name="Ma Y."/>
            <person name="Sun W."/>
        </authorList>
    </citation>
    <scope>NUCLEOTIDE SEQUENCE [LARGE SCALE GENOMIC DNA]</scope>
    <source>
        <strain evidence="8">cv. Malutang</strain>
    </source>
</reference>
<evidence type="ECO:0000256" key="1">
    <source>
        <dbReference type="ARBA" id="ARBA00022723"/>
    </source>
</evidence>
<dbReference type="Gene3D" id="3.30.559.10">
    <property type="entry name" value="Chloramphenicol acetyltransferase-like domain"/>
    <property type="match status" value="1"/>
</dbReference>
<evidence type="ECO:0000256" key="4">
    <source>
        <dbReference type="PROSITE-ProRule" id="PRU00325"/>
    </source>
</evidence>
<dbReference type="PANTHER" id="PTHR31973">
    <property type="entry name" value="POLYPROTEIN, PUTATIVE-RELATED"/>
    <property type="match status" value="1"/>
</dbReference>
<keyword evidence="2 4" id="KW-0863">Zinc-finger</keyword>
<dbReference type="InterPro" id="IPR006564">
    <property type="entry name" value="Znf_PMZ"/>
</dbReference>
<feature type="compositionally biased region" description="Polar residues" evidence="5">
    <location>
        <begin position="798"/>
        <end position="850"/>
    </location>
</feature>
<dbReference type="SMART" id="SM00575">
    <property type="entry name" value="ZnF_PMZ"/>
    <property type="match status" value="1"/>
</dbReference>
<feature type="domain" description="SWIM-type" evidence="6">
    <location>
        <begin position="588"/>
        <end position="620"/>
    </location>
</feature>
<protein>
    <recommendedName>
        <fullName evidence="6">SWIM-type domain-containing protein</fullName>
    </recommendedName>
</protein>